<comment type="similarity">
    <text evidence="2">Belongs to the PhoH family.</text>
</comment>
<feature type="domain" description="PhoH-like protein" evidence="7">
    <location>
        <begin position="107"/>
        <end position="310"/>
    </location>
</feature>
<gene>
    <name evidence="8" type="ORF">MNBD_NITROSPINAE04-1352</name>
</gene>
<keyword evidence="3" id="KW-0963">Cytoplasm</keyword>
<sequence length="327" mass="36740">MSEISLTYSPHFQEIAGVNDKNLHRVEKCFGVQIYVRDDKVWIRGEEKNATNVGNLLTQLVEAMENGRELGNGAIKFIIPAFHDDPTIRIEDVFSEKIHLATGKHDIAPRSVTQKEYIFAMSRFDVTLAIGPAGTGKTYLAMACAVSELLQKRVSRIVLTRPAVEAGEKLGFLPGDLYEKINPYLRPLHDALFDMLEAERVEQMIEQGMIEIAPLAYMRGRTLNDAFIILDEAQNSTQEQMKMILTRLGLNSKIVITGDITQIDLPSKKSSGLVHVKTVLKNVEGIRFINFTDKDVVRHNIVKKILKAYDANIEESEKIASTQEAEK</sequence>
<dbReference type="InterPro" id="IPR003714">
    <property type="entry name" value="PhoH"/>
</dbReference>
<dbReference type="FunFam" id="3.40.50.300:FF:000013">
    <property type="entry name" value="PhoH family ATPase"/>
    <property type="match status" value="1"/>
</dbReference>
<dbReference type="Pfam" id="PF02562">
    <property type="entry name" value="PhoH"/>
    <property type="match status" value="1"/>
</dbReference>
<dbReference type="GO" id="GO:0005524">
    <property type="term" value="F:ATP binding"/>
    <property type="evidence" value="ECO:0007669"/>
    <property type="project" value="UniProtKB-KW"/>
</dbReference>
<comment type="subcellular location">
    <subcellularLocation>
        <location evidence="1">Cytoplasm</location>
    </subcellularLocation>
</comment>
<dbReference type="InterPro" id="IPR027417">
    <property type="entry name" value="P-loop_NTPase"/>
</dbReference>
<dbReference type="SUPFAM" id="SSF52540">
    <property type="entry name" value="P-loop containing nucleoside triphosphate hydrolases"/>
    <property type="match status" value="1"/>
</dbReference>
<dbReference type="AlphaFoldDB" id="A0A3B1CJ81"/>
<evidence type="ECO:0000259" key="7">
    <source>
        <dbReference type="Pfam" id="PF02562"/>
    </source>
</evidence>
<evidence type="ECO:0000256" key="6">
    <source>
        <dbReference type="ARBA" id="ARBA00039970"/>
    </source>
</evidence>
<dbReference type="PANTHER" id="PTHR30473">
    <property type="entry name" value="PROTEIN PHOH"/>
    <property type="match status" value="1"/>
</dbReference>
<evidence type="ECO:0000256" key="1">
    <source>
        <dbReference type="ARBA" id="ARBA00004496"/>
    </source>
</evidence>
<accession>A0A3B1CJ81</accession>
<reference evidence="8" key="1">
    <citation type="submission" date="2018-06" db="EMBL/GenBank/DDBJ databases">
        <authorList>
            <person name="Zhirakovskaya E."/>
        </authorList>
    </citation>
    <scope>NUCLEOTIDE SEQUENCE</scope>
</reference>
<dbReference type="Gene3D" id="3.40.50.300">
    <property type="entry name" value="P-loop containing nucleotide triphosphate hydrolases"/>
    <property type="match status" value="1"/>
</dbReference>
<keyword evidence="4" id="KW-0547">Nucleotide-binding</keyword>
<dbReference type="EMBL" id="UOGA01000076">
    <property type="protein sequence ID" value="VAX16827.1"/>
    <property type="molecule type" value="Genomic_DNA"/>
</dbReference>
<evidence type="ECO:0000256" key="4">
    <source>
        <dbReference type="ARBA" id="ARBA00022741"/>
    </source>
</evidence>
<dbReference type="GO" id="GO:0005829">
    <property type="term" value="C:cytosol"/>
    <property type="evidence" value="ECO:0007669"/>
    <property type="project" value="TreeGrafter"/>
</dbReference>
<dbReference type="PANTHER" id="PTHR30473:SF1">
    <property type="entry name" value="PHOH-LIKE PROTEIN"/>
    <property type="match status" value="1"/>
</dbReference>
<name>A0A3B1CJ81_9ZZZZ</name>
<keyword evidence="5" id="KW-0067">ATP-binding</keyword>
<evidence type="ECO:0000256" key="2">
    <source>
        <dbReference type="ARBA" id="ARBA00010393"/>
    </source>
</evidence>
<protein>
    <recommendedName>
        <fullName evidence="6">PhoH-like protein</fullName>
    </recommendedName>
</protein>
<evidence type="ECO:0000256" key="3">
    <source>
        <dbReference type="ARBA" id="ARBA00022490"/>
    </source>
</evidence>
<dbReference type="InterPro" id="IPR051451">
    <property type="entry name" value="PhoH2-like"/>
</dbReference>
<proteinExistence type="inferred from homology"/>
<evidence type="ECO:0000256" key="5">
    <source>
        <dbReference type="ARBA" id="ARBA00022840"/>
    </source>
</evidence>
<evidence type="ECO:0000313" key="8">
    <source>
        <dbReference type="EMBL" id="VAX16827.1"/>
    </source>
</evidence>
<organism evidence="8">
    <name type="scientific">hydrothermal vent metagenome</name>
    <dbReference type="NCBI Taxonomy" id="652676"/>
    <lineage>
        <taxon>unclassified sequences</taxon>
        <taxon>metagenomes</taxon>
        <taxon>ecological metagenomes</taxon>
    </lineage>
</organism>